<reference evidence="1 2" key="1">
    <citation type="submission" date="2011-04" db="EMBL/GenBank/DDBJ databases">
        <title>The Genome Sequence of Dysgonomonas gadei ATCC BAA-286.</title>
        <authorList>
            <consortium name="The Broad Institute Genome Sequencing Platform"/>
            <person name="Earl A."/>
            <person name="Ward D."/>
            <person name="Feldgarden M."/>
            <person name="Gevers D."/>
            <person name="Pudlo N."/>
            <person name="Martens E."/>
            <person name="Allen-Vercoe E."/>
            <person name="Young S.K."/>
            <person name="Zeng Q."/>
            <person name="Gargeya S."/>
            <person name="Fitzgerald M."/>
            <person name="Haas B."/>
            <person name="Abouelleil A."/>
            <person name="Alvarado L."/>
            <person name="Arachchi H.M."/>
            <person name="Berlin A."/>
            <person name="Brown A."/>
            <person name="Chapman S.B."/>
            <person name="Chen Z."/>
            <person name="Dunbar C."/>
            <person name="Freedman E."/>
            <person name="Gearin G."/>
            <person name="Gellesch M."/>
            <person name="Goldberg J."/>
            <person name="Griggs A."/>
            <person name="Gujja S."/>
            <person name="Heiman D."/>
            <person name="Howarth C."/>
            <person name="Larson L."/>
            <person name="Lui A."/>
            <person name="MacDonald P.J.P."/>
            <person name="Mehta T."/>
            <person name="Montmayeur A."/>
            <person name="Murphy C."/>
            <person name="Neiman D."/>
            <person name="Pearson M."/>
            <person name="Priest M."/>
            <person name="Roberts A."/>
            <person name="Saif S."/>
            <person name="Shea T."/>
            <person name="Shenoy N."/>
            <person name="Sisk P."/>
            <person name="Stolte C."/>
            <person name="Sykes S."/>
            <person name="Yandava C."/>
            <person name="Wortman J."/>
            <person name="Nusbaum C."/>
            <person name="Birren B."/>
        </authorList>
    </citation>
    <scope>NUCLEOTIDE SEQUENCE [LARGE SCALE GENOMIC DNA]</scope>
    <source>
        <strain evidence="1 2">ATCC BAA-286</strain>
    </source>
</reference>
<sequence length="38" mass="4505">MIDSMSHNYKFKNPEGIYFICFAVVNWLDVLPRDTIAR</sequence>
<organism evidence="1 2">
    <name type="scientific">Dysgonomonas gadei ATCC BAA-286</name>
    <dbReference type="NCBI Taxonomy" id="742766"/>
    <lineage>
        <taxon>Bacteria</taxon>
        <taxon>Pseudomonadati</taxon>
        <taxon>Bacteroidota</taxon>
        <taxon>Bacteroidia</taxon>
        <taxon>Bacteroidales</taxon>
        <taxon>Dysgonomonadaceae</taxon>
        <taxon>Dysgonomonas</taxon>
    </lineage>
</organism>
<comment type="caution">
    <text evidence="1">The sequence shown here is derived from an EMBL/GenBank/DDBJ whole genome shotgun (WGS) entry which is preliminary data.</text>
</comment>
<dbReference type="STRING" id="742766.HMPREF9455_00492"/>
<dbReference type="HOGENOM" id="CLU_3327266_0_0_10"/>
<proteinExistence type="predicted"/>
<name>F5ITS5_9BACT</name>
<dbReference type="Proteomes" id="UP000004913">
    <property type="component" value="Unassembled WGS sequence"/>
</dbReference>
<dbReference type="AlphaFoldDB" id="F5ITS5"/>
<dbReference type="EMBL" id="ADLV01000006">
    <property type="protein sequence ID" value="EGJ99459.1"/>
    <property type="molecule type" value="Genomic_DNA"/>
</dbReference>
<accession>F5ITS5</accession>
<gene>
    <name evidence="1" type="ORF">HMPREF9455_00492</name>
</gene>
<protein>
    <submittedName>
        <fullName evidence="1">Uncharacterized protein</fullName>
    </submittedName>
</protein>
<evidence type="ECO:0000313" key="1">
    <source>
        <dbReference type="EMBL" id="EGJ99459.1"/>
    </source>
</evidence>
<keyword evidence="2" id="KW-1185">Reference proteome</keyword>
<evidence type="ECO:0000313" key="2">
    <source>
        <dbReference type="Proteomes" id="UP000004913"/>
    </source>
</evidence>